<sequence length="119" mass="13459">MLPLNRQRMLKKRRTTNGAQATLLLPLFRHRTVLTYHFAVVRQIDRHIKTRQRNAPNDLVNMIEFGFLGAHKLAPGGGVVEQIEDFQRGAYGMRGRFDCYLHVAPFGVGLPGFLLLCGA</sequence>
<comment type="caution">
    <text evidence="1">The sequence shown here is derived from an EMBL/GenBank/DDBJ whole genome shotgun (WGS) entry which is preliminary data.</text>
</comment>
<reference evidence="1" key="1">
    <citation type="submission" date="2019-08" db="EMBL/GenBank/DDBJ databases">
        <authorList>
            <person name="Kucharzyk K."/>
            <person name="Murdoch R.W."/>
            <person name="Higgins S."/>
            <person name="Loffler F."/>
        </authorList>
    </citation>
    <scope>NUCLEOTIDE SEQUENCE</scope>
</reference>
<gene>
    <name evidence="1" type="ORF">SDC9_175369</name>
</gene>
<dbReference type="AlphaFoldDB" id="A0A645GMI2"/>
<name>A0A645GMI2_9ZZZZ</name>
<accession>A0A645GMI2</accession>
<protein>
    <submittedName>
        <fullName evidence="1">Uncharacterized protein</fullName>
    </submittedName>
</protein>
<organism evidence="1">
    <name type="scientific">bioreactor metagenome</name>
    <dbReference type="NCBI Taxonomy" id="1076179"/>
    <lineage>
        <taxon>unclassified sequences</taxon>
        <taxon>metagenomes</taxon>
        <taxon>ecological metagenomes</taxon>
    </lineage>
</organism>
<dbReference type="EMBL" id="VSSQ01077994">
    <property type="protein sequence ID" value="MPN27935.1"/>
    <property type="molecule type" value="Genomic_DNA"/>
</dbReference>
<evidence type="ECO:0000313" key="1">
    <source>
        <dbReference type="EMBL" id="MPN27935.1"/>
    </source>
</evidence>
<proteinExistence type="predicted"/>